<dbReference type="InterPro" id="IPR036412">
    <property type="entry name" value="HAD-like_sf"/>
</dbReference>
<dbReference type="Proteomes" id="UP000430146">
    <property type="component" value="Unassembled WGS sequence"/>
</dbReference>
<dbReference type="GO" id="GO:0008967">
    <property type="term" value="F:phosphoglycolate phosphatase activity"/>
    <property type="evidence" value="ECO:0007669"/>
    <property type="project" value="TreeGrafter"/>
</dbReference>
<gene>
    <name evidence="1" type="ORF">AELLOGFF_05731</name>
</gene>
<sequence length="242" mass="26703">MIIALDFDGVICDGLLECAAVTWYAGHLDHCIPPLAEAVESLPQEYIDRFRSVRNYSRTLTDFMVANHTTSPVRDRQEFDRVRNATPAQMLDAEAAIGEQIRTRWRTGDFTSWMTQHTLYPGIHEFIARTPHEIAIVSAKDPASISAILTHHGLAGAVSRIHGSCTDKNQVLRHLVKSSPVLFIDDNLANVMAAETLPLTAMWAEWGYRTIEDEAVAASAGTTSVTLNGINDVAHATYESLT</sequence>
<dbReference type="RefSeq" id="WP_159233681.1">
    <property type="nucleotide sequence ID" value="NZ_CACSIP010000039.1"/>
</dbReference>
<dbReference type="Pfam" id="PF00702">
    <property type="entry name" value="Hydrolase"/>
    <property type="match status" value="1"/>
</dbReference>
<reference evidence="1 2" key="1">
    <citation type="submission" date="2019-11" db="EMBL/GenBank/DDBJ databases">
        <authorList>
            <person name="Holert J."/>
        </authorList>
    </citation>
    <scope>NUCLEOTIDE SEQUENCE [LARGE SCALE GENOMIC DNA]</scope>
    <source>
        <strain evidence="1">BC8_1</strain>
    </source>
</reference>
<name>A0A5S9R4U2_MYCVN</name>
<evidence type="ECO:0008006" key="3">
    <source>
        <dbReference type="Google" id="ProtNLM"/>
    </source>
</evidence>
<dbReference type="SUPFAM" id="SSF56784">
    <property type="entry name" value="HAD-like"/>
    <property type="match status" value="1"/>
</dbReference>
<proteinExistence type="predicted"/>
<protein>
    <recommendedName>
        <fullName evidence="3">Phosphoglycolate phosphatase</fullName>
    </recommendedName>
</protein>
<evidence type="ECO:0000313" key="2">
    <source>
        <dbReference type="Proteomes" id="UP000430146"/>
    </source>
</evidence>
<organism evidence="1 2">
    <name type="scientific">Mycolicibacterium vanbaalenii</name>
    <name type="common">Mycobacterium vanbaalenii</name>
    <dbReference type="NCBI Taxonomy" id="110539"/>
    <lineage>
        <taxon>Bacteria</taxon>
        <taxon>Bacillati</taxon>
        <taxon>Actinomycetota</taxon>
        <taxon>Actinomycetes</taxon>
        <taxon>Mycobacteriales</taxon>
        <taxon>Mycobacteriaceae</taxon>
        <taxon>Mycolicibacterium</taxon>
    </lineage>
</organism>
<evidence type="ECO:0000313" key="1">
    <source>
        <dbReference type="EMBL" id="CAA0130406.1"/>
    </source>
</evidence>
<dbReference type="InterPro" id="IPR023214">
    <property type="entry name" value="HAD_sf"/>
</dbReference>
<accession>A0A5S9R4U2</accession>
<dbReference type="EMBL" id="CACSIP010000039">
    <property type="protein sequence ID" value="CAA0130406.1"/>
    <property type="molecule type" value="Genomic_DNA"/>
</dbReference>
<dbReference type="InterPro" id="IPR050155">
    <property type="entry name" value="HAD-like_hydrolase_sf"/>
</dbReference>
<dbReference type="PANTHER" id="PTHR43434:SF21">
    <property type="entry name" value="SLL0295 PROTEIN"/>
    <property type="match status" value="1"/>
</dbReference>
<keyword evidence="2" id="KW-1185">Reference proteome</keyword>
<dbReference type="OrthoDB" id="368044at2"/>
<dbReference type="PANTHER" id="PTHR43434">
    <property type="entry name" value="PHOSPHOGLYCOLATE PHOSPHATASE"/>
    <property type="match status" value="1"/>
</dbReference>
<dbReference type="Gene3D" id="3.40.50.1000">
    <property type="entry name" value="HAD superfamily/HAD-like"/>
    <property type="match status" value="1"/>
</dbReference>
<dbReference type="AlphaFoldDB" id="A0A5S9R4U2"/>
<dbReference type="GO" id="GO:0005829">
    <property type="term" value="C:cytosol"/>
    <property type="evidence" value="ECO:0007669"/>
    <property type="project" value="TreeGrafter"/>
</dbReference>
<dbReference type="GO" id="GO:0006281">
    <property type="term" value="P:DNA repair"/>
    <property type="evidence" value="ECO:0007669"/>
    <property type="project" value="TreeGrafter"/>
</dbReference>